<dbReference type="PANTHER" id="PTHR46124:SF2">
    <property type="entry name" value="D-AMINOACYL-TRNA DEACYLASE"/>
    <property type="match status" value="1"/>
</dbReference>
<sequence length="349" mass="39303">METDDRALLRRFYLLGSCLKGSHRQQAGAHAQSRTIHARQFVRFTSAWQGKIRHALRLRFSKPGNIHRLPLPCQGFYAMIIDTHCHLASAQFDQSRREAYVEHALREGIGRMITLGARPDDWEANAAWARQFPGVVFCALGIHPDDAHDAPEGWADRLSRMAQDIPLAAIGETGLDYFHGAPRGWEAESFRRLQQDLLEQHFDLAARLGLNIVLHTRDRKGSGSFEDALAIARNHAGRVRPVFHCFIGDTAQAARIFDELDGMVSFTGVATFKNAPVVAETARWCPEDRIMLETDSPYLSPEPLRGRMNEPAHLIHTARFIAASRGMELEELARVTTRNAETFYNLDKG</sequence>
<dbReference type="AlphaFoldDB" id="A0A2N8HER2"/>
<dbReference type="EMBL" id="PJKA01000007">
    <property type="protein sequence ID" value="PNC18611.1"/>
    <property type="molecule type" value="Genomic_DNA"/>
</dbReference>
<evidence type="ECO:0000256" key="2">
    <source>
        <dbReference type="ARBA" id="ARBA00022723"/>
    </source>
</evidence>
<dbReference type="SUPFAM" id="SSF51556">
    <property type="entry name" value="Metallo-dependent hydrolases"/>
    <property type="match status" value="1"/>
</dbReference>
<dbReference type="OrthoDB" id="9810005at2"/>
<reference evidence="4 5" key="1">
    <citation type="journal article" date="2017" name="BMC Genomics">
        <title>Genome sequencing of 39 Akkermansia muciniphila isolates reveals its population structure, genomic and functional diverisity, and global distribution in mammalian gut microbiotas.</title>
        <authorList>
            <person name="Guo X."/>
            <person name="Li S."/>
            <person name="Zhang J."/>
            <person name="Wu F."/>
            <person name="Li X."/>
            <person name="Wu D."/>
            <person name="Zhang M."/>
            <person name="Ou Z."/>
            <person name="Jie Z."/>
            <person name="Yan Q."/>
            <person name="Li P."/>
            <person name="Yi J."/>
            <person name="Peng Y."/>
        </authorList>
    </citation>
    <scope>NUCLEOTIDE SEQUENCE [LARGE SCALE GENOMIC DNA]</scope>
    <source>
        <strain evidence="4 5">GP24</strain>
    </source>
</reference>
<dbReference type="GO" id="GO:0016788">
    <property type="term" value="F:hydrolase activity, acting on ester bonds"/>
    <property type="evidence" value="ECO:0007669"/>
    <property type="project" value="InterPro"/>
</dbReference>
<dbReference type="InterPro" id="IPR032466">
    <property type="entry name" value="Metal_Hydrolase"/>
</dbReference>
<keyword evidence="3 4" id="KW-0378">Hydrolase</keyword>
<accession>A0A2N8HER2</accession>
<evidence type="ECO:0000313" key="4">
    <source>
        <dbReference type="EMBL" id="PNC18611.1"/>
    </source>
</evidence>
<evidence type="ECO:0000313" key="5">
    <source>
        <dbReference type="Proteomes" id="UP000236000"/>
    </source>
</evidence>
<dbReference type="GO" id="GO:0005829">
    <property type="term" value="C:cytosol"/>
    <property type="evidence" value="ECO:0007669"/>
    <property type="project" value="TreeGrafter"/>
</dbReference>
<dbReference type="FunFam" id="3.20.20.140:FF:000005">
    <property type="entry name" value="TatD family hydrolase"/>
    <property type="match status" value="1"/>
</dbReference>
<proteinExistence type="inferred from homology"/>
<gene>
    <name evidence="4" type="ORF">CXU22_04630</name>
</gene>
<dbReference type="InterPro" id="IPR001130">
    <property type="entry name" value="TatD-like"/>
</dbReference>
<keyword evidence="2" id="KW-0479">Metal-binding</keyword>
<dbReference type="Gene3D" id="3.20.20.140">
    <property type="entry name" value="Metal-dependent hydrolases"/>
    <property type="match status" value="1"/>
</dbReference>
<evidence type="ECO:0000256" key="3">
    <source>
        <dbReference type="ARBA" id="ARBA00022801"/>
    </source>
</evidence>
<dbReference type="GO" id="GO:0046872">
    <property type="term" value="F:metal ion binding"/>
    <property type="evidence" value="ECO:0007669"/>
    <property type="project" value="UniProtKB-KW"/>
</dbReference>
<comment type="similarity">
    <text evidence="1">Belongs to the metallo-dependent hydrolases superfamily. TatD-type hydrolase family.</text>
</comment>
<organism evidence="4 5">
    <name type="scientific">Akkermansia muciniphila</name>
    <dbReference type="NCBI Taxonomy" id="239935"/>
    <lineage>
        <taxon>Bacteria</taxon>
        <taxon>Pseudomonadati</taxon>
        <taxon>Verrucomicrobiota</taxon>
        <taxon>Verrucomicrobiia</taxon>
        <taxon>Verrucomicrobiales</taxon>
        <taxon>Akkermansiaceae</taxon>
        <taxon>Akkermansia</taxon>
    </lineage>
</organism>
<dbReference type="Proteomes" id="UP000236000">
    <property type="component" value="Unassembled WGS sequence"/>
</dbReference>
<dbReference type="CDD" id="cd01310">
    <property type="entry name" value="TatD_DNAse"/>
    <property type="match status" value="1"/>
</dbReference>
<dbReference type="PANTHER" id="PTHR46124">
    <property type="entry name" value="D-AMINOACYL-TRNA DEACYLASE"/>
    <property type="match status" value="1"/>
</dbReference>
<dbReference type="Pfam" id="PF01026">
    <property type="entry name" value="TatD_DNase"/>
    <property type="match status" value="1"/>
</dbReference>
<evidence type="ECO:0000256" key="1">
    <source>
        <dbReference type="ARBA" id="ARBA00009275"/>
    </source>
</evidence>
<protein>
    <submittedName>
        <fullName evidence="4">Hydrolase TatD</fullName>
    </submittedName>
</protein>
<name>A0A2N8HER2_9BACT</name>
<comment type="caution">
    <text evidence="4">The sequence shown here is derived from an EMBL/GenBank/DDBJ whole genome shotgun (WGS) entry which is preliminary data.</text>
</comment>